<proteinExistence type="predicted"/>
<dbReference type="Gene3D" id="3.30.565.10">
    <property type="entry name" value="Histidine kinase-like ATPase, C-terminal domain"/>
    <property type="match status" value="1"/>
</dbReference>
<reference evidence="3" key="2">
    <citation type="submission" date="2020-09" db="EMBL/GenBank/DDBJ databases">
        <authorList>
            <person name="Sun Q."/>
            <person name="Ohkuma M."/>
        </authorList>
    </citation>
    <scope>NUCLEOTIDE SEQUENCE</scope>
    <source>
        <strain evidence="3">JCM 4059</strain>
    </source>
</reference>
<keyword evidence="1" id="KW-0418">Kinase</keyword>
<name>A0A919B0J7_9ACTN</name>
<dbReference type="SUPFAM" id="SSF55874">
    <property type="entry name" value="ATPase domain of HSP90 chaperone/DNA topoisomerase II/histidine kinase"/>
    <property type="match status" value="1"/>
</dbReference>
<keyword evidence="1" id="KW-0808">Transferase</keyword>
<evidence type="ECO:0000313" key="3">
    <source>
        <dbReference type="EMBL" id="GHF35133.1"/>
    </source>
</evidence>
<organism evidence="3 4">
    <name type="scientific">Streptomyces mashuensis</name>
    <dbReference type="NCBI Taxonomy" id="33904"/>
    <lineage>
        <taxon>Bacteria</taxon>
        <taxon>Bacillati</taxon>
        <taxon>Actinomycetota</taxon>
        <taxon>Actinomycetes</taxon>
        <taxon>Kitasatosporales</taxon>
        <taxon>Streptomycetaceae</taxon>
        <taxon>Streptomyces</taxon>
    </lineage>
</organism>
<keyword evidence="1" id="KW-0723">Serine/threonine-protein kinase</keyword>
<dbReference type="PANTHER" id="PTHR35526:SF3">
    <property type="entry name" value="ANTI-SIGMA-F FACTOR RSBW"/>
    <property type="match status" value="1"/>
</dbReference>
<dbReference type="Proteomes" id="UP000638313">
    <property type="component" value="Unassembled WGS sequence"/>
</dbReference>
<keyword evidence="4" id="KW-1185">Reference proteome</keyword>
<dbReference type="AlphaFoldDB" id="A0A919B0J7"/>
<comment type="caution">
    <text evidence="3">The sequence shown here is derived from an EMBL/GenBank/DDBJ whole genome shotgun (WGS) entry which is preliminary data.</text>
</comment>
<feature type="domain" description="Histidine kinase/HSP90-like ATPase" evidence="2">
    <location>
        <begin position="17"/>
        <end position="120"/>
    </location>
</feature>
<reference evidence="3" key="1">
    <citation type="journal article" date="2014" name="Int. J. Syst. Evol. Microbiol.">
        <title>Complete genome sequence of Corynebacterium casei LMG S-19264T (=DSM 44701T), isolated from a smear-ripened cheese.</title>
        <authorList>
            <consortium name="US DOE Joint Genome Institute (JGI-PGF)"/>
            <person name="Walter F."/>
            <person name="Albersmeier A."/>
            <person name="Kalinowski J."/>
            <person name="Ruckert C."/>
        </authorList>
    </citation>
    <scope>NUCLEOTIDE SEQUENCE</scope>
    <source>
        <strain evidence="3">JCM 4059</strain>
    </source>
</reference>
<dbReference type="CDD" id="cd16936">
    <property type="entry name" value="HATPase_RsbW-like"/>
    <property type="match status" value="1"/>
</dbReference>
<dbReference type="Pfam" id="PF13581">
    <property type="entry name" value="HATPase_c_2"/>
    <property type="match status" value="1"/>
</dbReference>
<dbReference type="PANTHER" id="PTHR35526">
    <property type="entry name" value="ANTI-SIGMA-F FACTOR RSBW-RELATED"/>
    <property type="match status" value="1"/>
</dbReference>
<sequence>MATVSPSEPWSYVLELPRDPRAVATARTTVRSVLHAHHLAPLADTATLLASELLTNAYLHTAGPFSLHLRGLDRERVRVTVRDTSRFVPAPFRARAAAGHLAEAGRGLALVRAYARDWGAEPAPRGTRGKALWFELVTGHTIPRSRYITPVGCADCVSLENARRAAAAAPVPDPQRLTLATVAIRSHFRNTHILPQRVPTP</sequence>
<gene>
    <name evidence="3" type="ORF">GCM10010218_15390</name>
</gene>
<dbReference type="InterPro" id="IPR003594">
    <property type="entry name" value="HATPase_dom"/>
</dbReference>
<dbReference type="EMBL" id="BNBD01000002">
    <property type="protein sequence ID" value="GHF35133.1"/>
    <property type="molecule type" value="Genomic_DNA"/>
</dbReference>
<dbReference type="InterPro" id="IPR036890">
    <property type="entry name" value="HATPase_C_sf"/>
</dbReference>
<evidence type="ECO:0000256" key="1">
    <source>
        <dbReference type="ARBA" id="ARBA00022527"/>
    </source>
</evidence>
<dbReference type="GO" id="GO:0004674">
    <property type="term" value="F:protein serine/threonine kinase activity"/>
    <property type="evidence" value="ECO:0007669"/>
    <property type="project" value="UniProtKB-KW"/>
</dbReference>
<evidence type="ECO:0000259" key="2">
    <source>
        <dbReference type="Pfam" id="PF13581"/>
    </source>
</evidence>
<protein>
    <recommendedName>
        <fullName evidence="2">Histidine kinase/HSP90-like ATPase domain-containing protein</fullName>
    </recommendedName>
</protein>
<evidence type="ECO:0000313" key="4">
    <source>
        <dbReference type="Proteomes" id="UP000638313"/>
    </source>
</evidence>
<dbReference type="RefSeq" id="WP_190128659.1">
    <property type="nucleotide sequence ID" value="NZ_BNBD01000002.1"/>
</dbReference>
<accession>A0A919B0J7</accession>
<dbReference type="InterPro" id="IPR050267">
    <property type="entry name" value="Anti-sigma-factor_SerPK"/>
</dbReference>